<keyword evidence="2" id="KW-1133">Transmembrane helix</keyword>
<organism evidence="3 4">
    <name type="scientific">Cyprinodon variegatus</name>
    <name type="common">Sheepshead minnow</name>
    <dbReference type="NCBI Taxonomy" id="28743"/>
    <lineage>
        <taxon>Eukaryota</taxon>
        <taxon>Metazoa</taxon>
        <taxon>Chordata</taxon>
        <taxon>Craniata</taxon>
        <taxon>Vertebrata</taxon>
        <taxon>Euteleostomi</taxon>
        <taxon>Actinopterygii</taxon>
        <taxon>Neopterygii</taxon>
        <taxon>Teleostei</taxon>
        <taxon>Neoteleostei</taxon>
        <taxon>Acanthomorphata</taxon>
        <taxon>Ovalentaria</taxon>
        <taxon>Atherinomorphae</taxon>
        <taxon>Cyprinodontiformes</taxon>
        <taxon>Cyprinodontidae</taxon>
        <taxon>Cyprinodon</taxon>
    </lineage>
</organism>
<dbReference type="PANTHER" id="PTHR34179">
    <property type="entry name" value="TUMOR PROTEIN P53-INDUCIBLE PROTEIN 13"/>
    <property type="match status" value="1"/>
</dbReference>
<feature type="compositionally biased region" description="Basic and acidic residues" evidence="1">
    <location>
        <begin position="263"/>
        <end position="286"/>
    </location>
</feature>
<evidence type="ECO:0000256" key="2">
    <source>
        <dbReference type="SAM" id="Phobius"/>
    </source>
</evidence>
<feature type="transmembrane region" description="Helical" evidence="2">
    <location>
        <begin position="342"/>
        <end position="361"/>
    </location>
</feature>
<protein>
    <submittedName>
        <fullName evidence="3">Tumor protein p53 inducible protein 13</fullName>
    </submittedName>
</protein>
<evidence type="ECO:0000313" key="3">
    <source>
        <dbReference type="Ensembl" id="ENSCVAP00000018451.1"/>
    </source>
</evidence>
<dbReference type="Pfam" id="PF11303">
    <property type="entry name" value="DUF3105"/>
    <property type="match status" value="1"/>
</dbReference>
<sequence length="431" mass="46960">FKDDDDVCFQHGAFVLLYHPCSSLRERRLLSGLARSCLPFHIVTPHPQLSRDTPVALVSWGRTLELSTLASSDVCDWLQTTQSLKNVDGRTPSAVYNLLLTRSAGLQRLEPSEGTEVRTSGEISVNSFKNDEKMNLKKISFSCCQRVISALLSGTTGAEPAMKPGSWKRFKEGRKNREIRAAIGEKQNLINRANETANDADQIDRIGAAEAAAAAQNHSGSSGTASHSLPGLSDPNRTPPSEVRKQQASTSAPTSRPGSEIDSPQHEGTDSVRGGVEERSDTERDPAPGGEPPPHRNTKSGSASESQAETRQNCSACVRSGAGSRAAALNVALQRTPRTDEAVWAAAALGFLLVLLTLSVLHTRLYRHWRTSPSLYWHNPHQDYDSEHEGEKERRSRWKKGPSVLTHLALLAGQTSRVVLHNGGHKIKTSH</sequence>
<keyword evidence="2" id="KW-0812">Transmembrane</keyword>
<evidence type="ECO:0000256" key="1">
    <source>
        <dbReference type="SAM" id="MobiDB-lite"/>
    </source>
</evidence>
<dbReference type="STRING" id="28743.ENSCVAP00000018451"/>
<proteinExistence type="predicted"/>
<feature type="compositionally biased region" description="Polar residues" evidence="1">
    <location>
        <begin position="299"/>
        <end position="315"/>
    </location>
</feature>
<reference evidence="3" key="1">
    <citation type="submission" date="2025-08" db="UniProtKB">
        <authorList>
            <consortium name="Ensembl"/>
        </authorList>
    </citation>
    <scope>IDENTIFICATION</scope>
</reference>
<feature type="compositionally biased region" description="Polar residues" evidence="1">
    <location>
        <begin position="246"/>
        <end position="257"/>
    </location>
</feature>
<feature type="compositionally biased region" description="Polar residues" evidence="1">
    <location>
        <begin position="216"/>
        <end position="227"/>
    </location>
</feature>
<dbReference type="Ensembl" id="ENSCVAT00000027396.1">
    <property type="protein sequence ID" value="ENSCVAP00000018451.1"/>
    <property type="gene ID" value="ENSCVAG00000021718.1"/>
</dbReference>
<name>A0A3Q2DGQ1_CYPVA</name>
<feature type="region of interest" description="Disordered" evidence="1">
    <location>
        <begin position="377"/>
        <end position="399"/>
    </location>
</feature>
<dbReference type="GO" id="GO:0005737">
    <property type="term" value="C:cytoplasm"/>
    <property type="evidence" value="ECO:0007669"/>
    <property type="project" value="TreeGrafter"/>
</dbReference>
<dbReference type="AlphaFoldDB" id="A0A3Q2DGQ1"/>
<dbReference type="InterPro" id="IPR021454">
    <property type="entry name" value="DUF3105"/>
</dbReference>
<feature type="region of interest" description="Disordered" evidence="1">
    <location>
        <begin position="210"/>
        <end position="315"/>
    </location>
</feature>
<evidence type="ECO:0000313" key="4">
    <source>
        <dbReference type="Proteomes" id="UP000265020"/>
    </source>
</evidence>
<feature type="compositionally biased region" description="Basic and acidic residues" evidence="1">
    <location>
        <begin position="380"/>
        <end position="394"/>
    </location>
</feature>
<accession>A0A3Q2DGQ1</accession>
<dbReference type="GeneTree" id="ENSGT00950000183952"/>
<keyword evidence="2" id="KW-0472">Membrane</keyword>
<reference evidence="3" key="2">
    <citation type="submission" date="2025-09" db="UniProtKB">
        <authorList>
            <consortium name="Ensembl"/>
        </authorList>
    </citation>
    <scope>IDENTIFICATION</scope>
</reference>
<dbReference type="PANTHER" id="PTHR34179:SF1">
    <property type="entry name" value="TUMOR PROTEIN P53-INDUCIBLE PROTEIN 13"/>
    <property type="match status" value="1"/>
</dbReference>
<dbReference type="Proteomes" id="UP000265020">
    <property type="component" value="Unassembled WGS sequence"/>
</dbReference>
<dbReference type="OMA" id="ICMDYLI"/>
<keyword evidence="4" id="KW-1185">Reference proteome</keyword>